<dbReference type="GO" id="GO:0005829">
    <property type="term" value="C:cytosol"/>
    <property type="evidence" value="ECO:0007669"/>
    <property type="project" value="TreeGrafter"/>
</dbReference>
<organism evidence="3 4">
    <name type="scientific">Syphacia muris</name>
    <dbReference type="NCBI Taxonomy" id="451379"/>
    <lineage>
        <taxon>Eukaryota</taxon>
        <taxon>Metazoa</taxon>
        <taxon>Ecdysozoa</taxon>
        <taxon>Nematoda</taxon>
        <taxon>Chromadorea</taxon>
        <taxon>Rhabditida</taxon>
        <taxon>Spirurina</taxon>
        <taxon>Oxyuridomorpha</taxon>
        <taxon>Oxyuroidea</taxon>
        <taxon>Oxyuridae</taxon>
        <taxon>Syphacia</taxon>
    </lineage>
</organism>
<proteinExistence type="predicted"/>
<dbReference type="SUPFAM" id="SSF48557">
    <property type="entry name" value="L-aspartase-like"/>
    <property type="match status" value="1"/>
</dbReference>
<protein>
    <submittedName>
        <fullName evidence="4">Lyase_1 domain-containing protein</fullName>
    </submittedName>
</protein>
<feature type="domain" description="Fumarate lyase N-terminal" evidence="2">
    <location>
        <begin position="21"/>
        <end position="308"/>
    </location>
</feature>
<dbReference type="InterPro" id="IPR008948">
    <property type="entry name" value="L-Aspartase-like"/>
</dbReference>
<name>A0A0N5AK32_9BILA</name>
<dbReference type="GO" id="GO:0004018">
    <property type="term" value="F:N6-(1,2-dicarboxyethyl)AMP AMP-lyase (fumarate-forming) activity"/>
    <property type="evidence" value="ECO:0007669"/>
    <property type="project" value="TreeGrafter"/>
</dbReference>
<dbReference type="InterPro" id="IPR020557">
    <property type="entry name" value="Fumarate_lyase_CS"/>
</dbReference>
<dbReference type="GO" id="GO:0070626">
    <property type="term" value="F:(S)-2-(5-amino-1-(5-phospho-D-ribosyl)imidazole-4-carboxamido) succinate lyase (fumarate-forming) activity"/>
    <property type="evidence" value="ECO:0007669"/>
    <property type="project" value="TreeGrafter"/>
</dbReference>
<dbReference type="Gene3D" id="1.10.40.30">
    <property type="entry name" value="Fumarase/aspartase (C-terminal domain)"/>
    <property type="match status" value="1"/>
</dbReference>
<sequence length="484" mass="54712">MGNPQSTYQSVLQSRYCKNSPLLKIFSEENRTLTWRQLWIWLAEAEMELGLKEVISADMIAEMKEQKNNINWEVICAEERRLKHDVMAHAYAFGMVCPKAKGIIHLGATSCFVQDNSDLIIQVQALDVIIRKLAICLKRLAEFAERNLEVVTVGRTHYQPASLVTYGKRAVLWSQDLLVVFNDLINCKTGMRFRGAKGATGTQDSFLTLFHGDEDKVELLDKLVTEKAGFHNRFAITGQTYTRVQDCDIIFTLAKLGAVTKKICADVRILQSFGEILEPFESEQIGSSAMPYKRNPMKSERVCSLARQLINAPQLILNTVGDQGFERTLDDSAIRRMLIPDTFLTAYAVLTVFQLQNIVEGMELQKENIARILSNEIPFLCLERAMMLLCEEGADRQEAHHKIREIALASKELQKTSVVSVESVLTDSFFDKVRDRVLKLAANPILFTGRSSSQSSNFLKLELYPALKGYLDESLIKEKVSLDV</sequence>
<keyword evidence="1" id="KW-0456">Lyase</keyword>
<dbReference type="InterPro" id="IPR022761">
    <property type="entry name" value="Fumarate_lyase_N"/>
</dbReference>
<accession>A0A0N5AK32</accession>
<dbReference type="PANTHER" id="PTHR43172">
    <property type="entry name" value="ADENYLOSUCCINATE LYASE"/>
    <property type="match status" value="1"/>
</dbReference>
<dbReference type="Proteomes" id="UP000046393">
    <property type="component" value="Unplaced"/>
</dbReference>
<dbReference type="WBParaSite" id="SMUV_0000484101-mRNA-1">
    <property type="protein sequence ID" value="SMUV_0000484101-mRNA-1"/>
    <property type="gene ID" value="SMUV_0000484101"/>
</dbReference>
<evidence type="ECO:0000313" key="4">
    <source>
        <dbReference type="WBParaSite" id="SMUV_0000484101-mRNA-1"/>
    </source>
</evidence>
<evidence type="ECO:0000259" key="2">
    <source>
        <dbReference type="Pfam" id="PF00206"/>
    </source>
</evidence>
<dbReference type="InterPro" id="IPR000362">
    <property type="entry name" value="Fumarate_lyase_fam"/>
</dbReference>
<reference evidence="4" key="1">
    <citation type="submission" date="2017-02" db="UniProtKB">
        <authorList>
            <consortium name="WormBaseParasite"/>
        </authorList>
    </citation>
    <scope>IDENTIFICATION</scope>
</reference>
<dbReference type="Gene3D" id="1.10.275.60">
    <property type="match status" value="1"/>
</dbReference>
<dbReference type="GO" id="GO:0044208">
    <property type="term" value="P:'de novo' AMP biosynthetic process"/>
    <property type="evidence" value="ECO:0007669"/>
    <property type="project" value="TreeGrafter"/>
</dbReference>
<dbReference type="PRINTS" id="PR00149">
    <property type="entry name" value="FUMRATELYASE"/>
</dbReference>
<dbReference type="Pfam" id="PF00206">
    <property type="entry name" value="Lyase_1"/>
    <property type="match status" value="1"/>
</dbReference>
<evidence type="ECO:0000256" key="1">
    <source>
        <dbReference type="ARBA" id="ARBA00023239"/>
    </source>
</evidence>
<dbReference type="AlphaFoldDB" id="A0A0N5AK32"/>
<dbReference type="PANTHER" id="PTHR43172:SF1">
    <property type="entry name" value="ADENYLOSUCCINATE LYASE"/>
    <property type="match status" value="1"/>
</dbReference>
<dbReference type="PROSITE" id="PS00163">
    <property type="entry name" value="FUMARATE_LYASES"/>
    <property type="match status" value="1"/>
</dbReference>
<dbReference type="Gene3D" id="1.20.200.10">
    <property type="entry name" value="Fumarase/aspartase (Central domain)"/>
    <property type="match status" value="1"/>
</dbReference>
<keyword evidence="3" id="KW-1185">Reference proteome</keyword>
<dbReference type="STRING" id="451379.A0A0N5AK32"/>
<evidence type="ECO:0000313" key="3">
    <source>
        <dbReference type="Proteomes" id="UP000046393"/>
    </source>
</evidence>